<keyword evidence="5 6" id="KW-0206">Cytoskeleton</keyword>
<dbReference type="GO" id="GO:0051011">
    <property type="term" value="F:microtubule minus-end binding"/>
    <property type="evidence" value="ECO:0007669"/>
    <property type="project" value="TreeGrafter"/>
</dbReference>
<keyword evidence="4 6" id="KW-0493">Microtubule</keyword>
<evidence type="ECO:0000256" key="6">
    <source>
        <dbReference type="RuleBase" id="RU363050"/>
    </source>
</evidence>
<dbReference type="InterPro" id="IPR007259">
    <property type="entry name" value="GCP"/>
</dbReference>
<dbReference type="InterPro" id="IPR042241">
    <property type="entry name" value="GCP_C_sf"/>
</dbReference>
<evidence type="ECO:0000259" key="8">
    <source>
        <dbReference type="Pfam" id="PF17681"/>
    </source>
</evidence>
<dbReference type="PANTHER" id="PTHR19302:SF27">
    <property type="entry name" value="GAMMA-TUBULIN COMPLEX COMPONENT 4"/>
    <property type="match status" value="1"/>
</dbReference>
<dbReference type="InterPro" id="IPR040457">
    <property type="entry name" value="GCP_C"/>
</dbReference>
<keyword evidence="3 6" id="KW-0963">Cytoplasm</keyword>
<comment type="subcellular location">
    <subcellularLocation>
        <location evidence="1 6">Cytoplasm</location>
        <location evidence="1 6">Cytoskeleton</location>
        <location evidence="1 6">Microtubule organizing center</location>
    </subcellularLocation>
</comment>
<proteinExistence type="inferred from homology"/>
<dbReference type="GO" id="GO:0000278">
    <property type="term" value="P:mitotic cell cycle"/>
    <property type="evidence" value="ECO:0007669"/>
    <property type="project" value="TreeGrafter"/>
</dbReference>
<dbReference type="PANTHER" id="PTHR19302">
    <property type="entry name" value="GAMMA TUBULIN COMPLEX PROTEIN"/>
    <property type="match status" value="1"/>
</dbReference>
<keyword evidence="10" id="KW-1185">Reference proteome</keyword>
<dbReference type="GO" id="GO:0007020">
    <property type="term" value="P:microtubule nucleation"/>
    <property type="evidence" value="ECO:0007669"/>
    <property type="project" value="InterPro"/>
</dbReference>
<evidence type="ECO:0000313" key="9">
    <source>
        <dbReference type="EMBL" id="CAF9903740.1"/>
    </source>
</evidence>
<dbReference type="EMBL" id="CAJPDQ010000001">
    <property type="protein sequence ID" value="CAF9903740.1"/>
    <property type="molecule type" value="Genomic_DNA"/>
</dbReference>
<evidence type="ECO:0000313" key="10">
    <source>
        <dbReference type="Proteomes" id="UP000664169"/>
    </source>
</evidence>
<dbReference type="GO" id="GO:0043015">
    <property type="term" value="F:gamma-tubulin binding"/>
    <property type="evidence" value="ECO:0007669"/>
    <property type="project" value="InterPro"/>
</dbReference>
<evidence type="ECO:0000256" key="5">
    <source>
        <dbReference type="ARBA" id="ARBA00023212"/>
    </source>
</evidence>
<dbReference type="GO" id="GO:0051321">
    <property type="term" value="P:meiotic cell cycle"/>
    <property type="evidence" value="ECO:0007669"/>
    <property type="project" value="TreeGrafter"/>
</dbReference>
<evidence type="ECO:0000256" key="3">
    <source>
        <dbReference type="ARBA" id="ARBA00022490"/>
    </source>
</evidence>
<dbReference type="Gene3D" id="1.20.120.1900">
    <property type="entry name" value="Gamma-tubulin complex, C-terminal domain"/>
    <property type="match status" value="1"/>
</dbReference>
<evidence type="ECO:0000256" key="4">
    <source>
        <dbReference type="ARBA" id="ARBA00022701"/>
    </source>
</evidence>
<dbReference type="GO" id="GO:0000922">
    <property type="term" value="C:spindle pole"/>
    <property type="evidence" value="ECO:0007669"/>
    <property type="project" value="InterPro"/>
</dbReference>
<name>A0A8H3I567_9LECA</name>
<dbReference type="InterPro" id="IPR041470">
    <property type="entry name" value="GCP_N"/>
</dbReference>
<organism evidence="9 10">
    <name type="scientific">Gomphillus americanus</name>
    <dbReference type="NCBI Taxonomy" id="1940652"/>
    <lineage>
        <taxon>Eukaryota</taxon>
        <taxon>Fungi</taxon>
        <taxon>Dikarya</taxon>
        <taxon>Ascomycota</taxon>
        <taxon>Pezizomycotina</taxon>
        <taxon>Lecanoromycetes</taxon>
        <taxon>OSLEUM clade</taxon>
        <taxon>Ostropomycetidae</taxon>
        <taxon>Ostropales</taxon>
        <taxon>Graphidaceae</taxon>
        <taxon>Gomphilloideae</taxon>
        <taxon>Gomphillus</taxon>
    </lineage>
</organism>
<comment type="similarity">
    <text evidence="2 6">Belongs to the TUBGCP family.</text>
</comment>
<dbReference type="GO" id="GO:0031122">
    <property type="term" value="P:cytoplasmic microtubule organization"/>
    <property type="evidence" value="ECO:0007669"/>
    <property type="project" value="TreeGrafter"/>
</dbReference>
<reference evidence="9" key="1">
    <citation type="submission" date="2021-03" db="EMBL/GenBank/DDBJ databases">
        <authorList>
            <person name="Tagirdzhanova G."/>
        </authorList>
    </citation>
    <scope>NUCLEOTIDE SEQUENCE</scope>
</reference>
<dbReference type="GO" id="GO:0044732">
    <property type="term" value="C:mitotic spindle pole body"/>
    <property type="evidence" value="ECO:0007669"/>
    <property type="project" value="TreeGrafter"/>
</dbReference>
<feature type="domain" description="Gamma tubulin complex component C-terminal" evidence="7">
    <location>
        <begin position="323"/>
        <end position="698"/>
    </location>
</feature>
<evidence type="ECO:0000256" key="2">
    <source>
        <dbReference type="ARBA" id="ARBA00010337"/>
    </source>
</evidence>
<dbReference type="Pfam" id="PF04130">
    <property type="entry name" value="GCP_C_terminal"/>
    <property type="match status" value="1"/>
</dbReference>
<dbReference type="AlphaFoldDB" id="A0A8H3I567"/>
<accession>A0A8H3I567</accession>
<dbReference type="GO" id="GO:0005874">
    <property type="term" value="C:microtubule"/>
    <property type="evidence" value="ECO:0007669"/>
    <property type="project" value="UniProtKB-KW"/>
</dbReference>
<protein>
    <recommendedName>
        <fullName evidence="6">Spindle pole body component</fullName>
    </recommendedName>
</protein>
<dbReference type="OrthoDB" id="78652at2759"/>
<sequence>MRQDLLIIFNVSSLEEVPQAIMIHELLLALSGHSSPLFSESTTPLTSQLSSAELALLKQLGNLGHLHRDTRLLAALITESHDSVICRAVAASISNTQLSVFQQKILSVERSILSKDSCIVGAYDIVPLSGIAKAFAGWSRRIAWLKEACEQMRDEEGAPRSGAHMIDWLRAESRTGFPDLELVILDLIDVAEKAWLRQLSIWMFYGRLPRIGSKDFLVQGESEGGSEELTVKPSCCPIFVTPATARSILFIGRSLNSVKKLDSTFQLSSERKSILMENMASVSSLKHPIASASLLEAVGKIRRSLAQSILQNLLPSIEVVKFLNILQEFFLGTRGEFSVALVDAADLHLRERHLSDQKSSNTSRLVDKLIKDSDIVTVLRKTWAALTRFQNINDDKVDGTLEFAREVIQLHIRKRIKAQGETGIEKLHAMFDDTLLAIPVALTVQPSSMFSLFFTMEHSNIYSMIHAYLISLRRTHIHLRELWKLSVLRRYRFSPGTAISGTKDSANRVWWAAVFSATFFITELCAYFQGEVIAESWTALQQWISKDDDGERDPETIGAAHHVYLSMLRESLLLNHFTFAEVLRQLMDNCNQIVALARRLELVRQALEAFHSKAEDTKELPSHLVDENREIKQDLILASQAVNKSLKDLMVQLKDMDTTRTKLGFIAQETVASAPGFATSFIPWKGSGIRSLLMKLDLQAISND</sequence>
<evidence type="ECO:0000256" key="1">
    <source>
        <dbReference type="ARBA" id="ARBA00004267"/>
    </source>
</evidence>
<evidence type="ECO:0000259" key="7">
    <source>
        <dbReference type="Pfam" id="PF04130"/>
    </source>
</evidence>
<dbReference type="GO" id="GO:0000930">
    <property type="term" value="C:gamma-tubulin complex"/>
    <property type="evidence" value="ECO:0007669"/>
    <property type="project" value="TreeGrafter"/>
</dbReference>
<dbReference type="Pfam" id="PF17681">
    <property type="entry name" value="GCP_N_terminal"/>
    <property type="match status" value="1"/>
</dbReference>
<dbReference type="GO" id="GO:0051225">
    <property type="term" value="P:spindle assembly"/>
    <property type="evidence" value="ECO:0007669"/>
    <property type="project" value="TreeGrafter"/>
</dbReference>
<gene>
    <name evidence="9" type="ORF">GOMPHAMPRED_000523</name>
</gene>
<comment type="caution">
    <text evidence="9">The sequence shown here is derived from an EMBL/GenBank/DDBJ whole genome shotgun (WGS) entry which is preliminary data.</text>
</comment>
<feature type="domain" description="Gamma tubulin complex component protein N-terminal" evidence="8">
    <location>
        <begin position="23"/>
        <end position="311"/>
    </location>
</feature>
<dbReference type="Proteomes" id="UP000664169">
    <property type="component" value="Unassembled WGS sequence"/>
</dbReference>